<keyword evidence="6" id="KW-0393">Immunoglobulin domain</keyword>
<dbReference type="PROSITE" id="PS00635">
    <property type="entry name" value="PILI_CHAPERONE"/>
    <property type="match status" value="1"/>
</dbReference>
<evidence type="ECO:0000259" key="9">
    <source>
        <dbReference type="Pfam" id="PF00345"/>
    </source>
</evidence>
<dbReference type="Pfam" id="PF02753">
    <property type="entry name" value="PapD_C"/>
    <property type="match status" value="1"/>
</dbReference>
<evidence type="ECO:0000256" key="2">
    <source>
        <dbReference type="ARBA" id="ARBA00007399"/>
    </source>
</evidence>
<dbReference type="InterPro" id="IPR008962">
    <property type="entry name" value="PapD-like_sf"/>
</dbReference>
<dbReference type="InterPro" id="IPR016148">
    <property type="entry name" value="Pili_assmbl_chaperone_C"/>
</dbReference>
<evidence type="ECO:0000256" key="3">
    <source>
        <dbReference type="ARBA" id="ARBA00022729"/>
    </source>
</evidence>
<keyword evidence="4" id="KW-0574">Periplasm</keyword>
<dbReference type="PANTHER" id="PTHR30251:SF9">
    <property type="entry name" value="CHAPERONE PROTEIN CAF1M"/>
    <property type="match status" value="1"/>
</dbReference>
<feature type="chain" id="PRO_5044368077" evidence="8">
    <location>
        <begin position="25"/>
        <end position="245"/>
    </location>
</feature>
<dbReference type="InterPro" id="IPR001829">
    <property type="entry name" value="Pili_assmbl_chaperone_bac"/>
</dbReference>
<dbReference type="PANTHER" id="PTHR30251">
    <property type="entry name" value="PILUS ASSEMBLY CHAPERONE"/>
    <property type="match status" value="1"/>
</dbReference>
<evidence type="ECO:0000313" key="11">
    <source>
        <dbReference type="EMBL" id="KPY20782.1"/>
    </source>
</evidence>
<feature type="signal peptide" evidence="8">
    <location>
        <begin position="1"/>
        <end position="24"/>
    </location>
</feature>
<reference evidence="11 12" key="1">
    <citation type="submission" date="2015-09" db="EMBL/GenBank/DDBJ databases">
        <title>Genome announcement of multiple Pseudomonas syringae strains.</title>
        <authorList>
            <person name="Thakur S."/>
            <person name="Wang P.W."/>
            <person name="Gong Y."/>
            <person name="Weir B.S."/>
            <person name="Guttman D.S."/>
        </authorList>
    </citation>
    <scope>NUCLEOTIDE SEQUENCE [LARGE SCALE GENOMIC DNA]</scope>
    <source>
        <strain evidence="11 12">ICMP2740</strain>
    </source>
</reference>
<dbReference type="SUPFAM" id="SSF49584">
    <property type="entry name" value="Periplasmic chaperone C-domain"/>
    <property type="match status" value="1"/>
</dbReference>
<organism evidence="11 12">
    <name type="scientific">Pseudomonas savastanoi pv. phaseolicola</name>
    <name type="common">Pseudomonas syringae pv. phaseolicola</name>
    <dbReference type="NCBI Taxonomy" id="319"/>
    <lineage>
        <taxon>Bacteria</taxon>
        <taxon>Pseudomonadati</taxon>
        <taxon>Pseudomonadota</taxon>
        <taxon>Gammaproteobacteria</taxon>
        <taxon>Pseudomonadales</taxon>
        <taxon>Pseudomonadaceae</taxon>
        <taxon>Pseudomonas</taxon>
    </lineage>
</organism>
<dbReference type="SUPFAM" id="SSF49354">
    <property type="entry name" value="PapD-like"/>
    <property type="match status" value="1"/>
</dbReference>
<keyword evidence="3 8" id="KW-0732">Signal</keyword>
<dbReference type="GO" id="GO:0030288">
    <property type="term" value="C:outer membrane-bounded periplasmic space"/>
    <property type="evidence" value="ECO:0007669"/>
    <property type="project" value="InterPro"/>
</dbReference>
<feature type="domain" description="Pili assembly chaperone N-terminal" evidence="9">
    <location>
        <begin position="38"/>
        <end position="159"/>
    </location>
</feature>
<dbReference type="Pfam" id="PF00345">
    <property type="entry name" value="PapD_N"/>
    <property type="match status" value="1"/>
</dbReference>
<evidence type="ECO:0000256" key="4">
    <source>
        <dbReference type="ARBA" id="ARBA00022764"/>
    </source>
</evidence>
<evidence type="ECO:0000259" key="10">
    <source>
        <dbReference type="Pfam" id="PF02753"/>
    </source>
</evidence>
<dbReference type="RefSeq" id="WP_011282422.1">
    <property type="nucleotide sequence ID" value="NZ_CP166926.2"/>
</dbReference>
<protein>
    <submittedName>
        <fullName evidence="11">Uncharacterized protein</fullName>
    </submittedName>
</protein>
<name>A0A0P9X678_PSESH</name>
<dbReference type="EMBL" id="LJQZ01000052">
    <property type="protein sequence ID" value="KPY20782.1"/>
    <property type="molecule type" value="Genomic_DNA"/>
</dbReference>
<accession>A0A0P9X678</accession>
<dbReference type="PRINTS" id="PR00969">
    <property type="entry name" value="CHAPERONPILI"/>
</dbReference>
<comment type="subcellular location">
    <subcellularLocation>
        <location evidence="1 7">Periplasm</location>
    </subcellularLocation>
</comment>
<gene>
    <name evidence="11" type="ORF">ALO55_102979</name>
</gene>
<evidence type="ECO:0000256" key="1">
    <source>
        <dbReference type="ARBA" id="ARBA00004418"/>
    </source>
</evidence>
<dbReference type="GO" id="GO:0071555">
    <property type="term" value="P:cell wall organization"/>
    <property type="evidence" value="ECO:0007669"/>
    <property type="project" value="InterPro"/>
</dbReference>
<evidence type="ECO:0000256" key="7">
    <source>
        <dbReference type="RuleBase" id="RU003918"/>
    </source>
</evidence>
<evidence type="ECO:0000313" key="12">
    <source>
        <dbReference type="Proteomes" id="UP000050396"/>
    </source>
</evidence>
<dbReference type="InterPro" id="IPR050643">
    <property type="entry name" value="Periplasmic_pilus_chap"/>
</dbReference>
<dbReference type="Proteomes" id="UP000050396">
    <property type="component" value="Unassembled WGS sequence"/>
</dbReference>
<dbReference type="AlphaFoldDB" id="A0A0P9X678"/>
<comment type="caution">
    <text evidence="11">The sequence shown here is derived from an EMBL/GenBank/DDBJ whole genome shotgun (WGS) entry which is preliminary data.</text>
</comment>
<sequence length="245" mass="26752">MGFSTKAAFTIAATLLAIGPLAQGADLQTDINSRSFSVNLGATRIVYPQKSSGEQLSVSNLQDYPILVQSSVTGEDNKSAAPFLVTPPLFRLEAHQQSRLRVIRTDDNLPTDRESLFWMCVKAVPPSDDDATTAPEKVSLAINMAVNTCEKILYRPSGLKGTAEEAAGSLEWSRHNNTLQVFNKTPFYMNLKSLIIGKTELHEVSYISPYGQVSWSIPAGADGDVIWTVINDQGGESRRFKVALM</sequence>
<dbReference type="InterPro" id="IPR036316">
    <property type="entry name" value="Pili_assmbl_chap_C_dom_sf"/>
</dbReference>
<dbReference type="InterPro" id="IPR018046">
    <property type="entry name" value="Pili_assmbl_chaperone_CS"/>
</dbReference>
<keyword evidence="5 7" id="KW-0143">Chaperone</keyword>
<feature type="domain" description="Pili assembly chaperone C-terminal" evidence="10">
    <location>
        <begin position="182"/>
        <end position="237"/>
    </location>
</feature>
<comment type="similarity">
    <text evidence="2 7">Belongs to the periplasmic pilus chaperone family.</text>
</comment>
<dbReference type="InterPro" id="IPR013783">
    <property type="entry name" value="Ig-like_fold"/>
</dbReference>
<evidence type="ECO:0000256" key="8">
    <source>
        <dbReference type="SAM" id="SignalP"/>
    </source>
</evidence>
<proteinExistence type="inferred from homology"/>
<dbReference type="InterPro" id="IPR016147">
    <property type="entry name" value="Pili_assmbl_chaperone_N"/>
</dbReference>
<evidence type="ECO:0000256" key="5">
    <source>
        <dbReference type="ARBA" id="ARBA00023186"/>
    </source>
</evidence>
<dbReference type="Gene3D" id="2.60.40.10">
    <property type="entry name" value="Immunoglobulins"/>
    <property type="match status" value="2"/>
</dbReference>
<evidence type="ECO:0000256" key="6">
    <source>
        <dbReference type="ARBA" id="ARBA00023319"/>
    </source>
</evidence>